<dbReference type="EMBL" id="AP023095">
    <property type="protein sequence ID" value="BCE61087.1"/>
    <property type="molecule type" value="Genomic_DNA"/>
</dbReference>
<reference evidence="6" key="7">
    <citation type="submission" date="2020-05" db="EMBL/GenBank/DDBJ databases">
        <title>Complete genome sequence of Bradyrhizobium diazoefficiens XF6 isolated from soybean nodule.</title>
        <authorList>
            <person name="Noda R."/>
            <person name="Kakizaki K."/>
            <person name="Minamisawa K."/>
        </authorList>
    </citation>
    <scope>NUCLEOTIDE SEQUENCE</scope>
    <source>
        <strain evidence="6">XF6</strain>
    </source>
</reference>
<reference evidence="9" key="2">
    <citation type="submission" date="2020-05" db="EMBL/GenBank/DDBJ databases">
        <title>Complete genome sequence of Bradyrhizobium diazoefficiens XF10 isolated from soybean nodule.</title>
        <authorList>
            <person name="Noda R."/>
            <person name="Kakizaki K."/>
            <person name="Minamisawa K."/>
        </authorList>
    </citation>
    <scope>NUCLEOTIDE SEQUENCE</scope>
    <source>
        <strain evidence="9">XF10</strain>
    </source>
</reference>
<dbReference type="EMBL" id="AP023098">
    <property type="protein sequence ID" value="BCE87087.1"/>
    <property type="molecule type" value="Genomic_DNA"/>
</dbReference>
<dbReference type="EMBL" id="AP023093">
    <property type="protein sequence ID" value="BCE43538.1"/>
    <property type="molecule type" value="Genomic_DNA"/>
</dbReference>
<evidence type="ECO:0000313" key="3">
    <source>
        <dbReference type="EMBL" id="BCE43538.1"/>
    </source>
</evidence>
<proteinExistence type="predicted"/>
<evidence type="ECO:0000313" key="4">
    <source>
        <dbReference type="EMBL" id="BCE52363.1"/>
    </source>
</evidence>
<evidence type="ECO:0000313" key="9">
    <source>
        <dbReference type="EMBL" id="BCE95855.1"/>
    </source>
</evidence>
<accession>A0A809YZ85</accession>
<protein>
    <submittedName>
        <fullName evidence="3">Uncharacterized protein</fullName>
    </submittedName>
</protein>
<gene>
    <name evidence="9" type="ORF">XF10B_86530</name>
    <name evidence="1" type="ORF">XF1B_87870</name>
    <name evidence="2" type="ORF">XF2B_86210</name>
    <name evidence="3" type="ORF">XF3B_85690</name>
    <name evidence="4" type="ORF">XF4B_87120</name>
    <name evidence="5" type="ORF">XF5B_85990</name>
    <name evidence="6" type="ORF">XF6B_85700</name>
    <name evidence="7" type="ORF">XF8B_85720</name>
    <name evidence="8" type="ORF">XF9B_85080</name>
</gene>
<dbReference type="EMBL" id="AP023092">
    <property type="protein sequence ID" value="BCE34852.1"/>
    <property type="molecule type" value="Genomic_DNA"/>
</dbReference>
<evidence type="ECO:0000313" key="7">
    <source>
        <dbReference type="EMBL" id="BCE78461.1"/>
    </source>
</evidence>
<evidence type="ECO:0000313" key="1">
    <source>
        <dbReference type="EMBL" id="BCE26106.1"/>
    </source>
</evidence>
<dbReference type="EMBL" id="AP023096">
    <property type="protein sequence ID" value="BCE69771.1"/>
    <property type="molecule type" value="Genomic_DNA"/>
</dbReference>
<dbReference type="EMBL" id="AP023099">
    <property type="protein sequence ID" value="BCE95855.1"/>
    <property type="molecule type" value="Genomic_DNA"/>
</dbReference>
<evidence type="ECO:0000313" key="8">
    <source>
        <dbReference type="EMBL" id="BCE87087.1"/>
    </source>
</evidence>
<dbReference type="AlphaFoldDB" id="A0A809YZ85"/>
<dbReference type="EMBL" id="AP023091">
    <property type="protein sequence ID" value="BCE26106.1"/>
    <property type="molecule type" value="Genomic_DNA"/>
</dbReference>
<reference evidence="8" key="9">
    <citation type="submission" date="2020-05" db="EMBL/GenBank/DDBJ databases">
        <title>Complete genome sequence of Bradyrhizobium diazoefficiens XF9 isolated from soybean nodule.</title>
        <authorList>
            <person name="Noda R."/>
            <person name="Kakizaki K."/>
            <person name="Minamisawa K."/>
        </authorList>
    </citation>
    <scope>NUCLEOTIDE SEQUENCE</scope>
    <source>
        <strain evidence="8">XF9</strain>
    </source>
</reference>
<sequence>MERQLELLQSRAHRVKETTCVILALKADYYIVRVTHDDHAAGDLALSPAFGPQVESVVQVDVAEKR</sequence>
<reference evidence="3" key="4">
    <citation type="submission" date="2020-05" db="EMBL/GenBank/DDBJ databases">
        <title>Complete genome sequence of Bradyrhizobium diazoefficiens XF3 isolated from soybean nodule.</title>
        <authorList>
            <person name="Noda R."/>
            <person name="Kakizaki K."/>
            <person name="Minamisawa K."/>
        </authorList>
    </citation>
    <scope>NUCLEOTIDE SEQUENCE</scope>
    <source>
        <strain evidence="3">XF3</strain>
    </source>
</reference>
<dbReference type="EMBL" id="AP023097">
    <property type="protein sequence ID" value="BCE78461.1"/>
    <property type="molecule type" value="Genomic_DNA"/>
</dbReference>
<evidence type="ECO:0000313" key="5">
    <source>
        <dbReference type="EMBL" id="BCE61087.1"/>
    </source>
</evidence>
<evidence type="ECO:0000313" key="6">
    <source>
        <dbReference type="EMBL" id="BCE69771.1"/>
    </source>
</evidence>
<evidence type="ECO:0000313" key="2">
    <source>
        <dbReference type="EMBL" id="BCE34852.1"/>
    </source>
</evidence>
<reference evidence="2" key="3">
    <citation type="submission" date="2020-05" db="EMBL/GenBank/DDBJ databases">
        <title>Complete genome sequence of Bradyrhizobium diazoefficiens XF2 isolated from soybean nodule.</title>
        <authorList>
            <person name="Noda R."/>
            <person name="Kakizaki K."/>
            <person name="Minamisawa K."/>
        </authorList>
    </citation>
    <scope>NUCLEOTIDE SEQUENCE</scope>
    <source>
        <strain evidence="2">XF2</strain>
    </source>
</reference>
<name>A0A809YZ85_9BRAD</name>
<reference evidence="1" key="1">
    <citation type="submission" date="2020-05" db="EMBL/GenBank/DDBJ databases">
        <title>Complete genome sequence of Bradyrhizobium diazoefficiens XF1 isolated from soybean nodule.</title>
        <authorList>
            <person name="Noda R."/>
            <person name="Kakizaki K."/>
            <person name="Minamisawa K."/>
        </authorList>
    </citation>
    <scope>NUCLEOTIDE SEQUENCE</scope>
    <source>
        <strain evidence="1">XF1</strain>
    </source>
</reference>
<reference evidence="7" key="8">
    <citation type="submission" date="2020-05" db="EMBL/GenBank/DDBJ databases">
        <title>Complete genome sequence of Bradyrhizobium diazoefficiens XF8 isolated from soybean nodule.</title>
        <authorList>
            <person name="Noda R."/>
            <person name="Kakizaki K."/>
            <person name="Minamisawa K."/>
        </authorList>
    </citation>
    <scope>NUCLEOTIDE SEQUENCE</scope>
    <source>
        <strain evidence="7">XF8</strain>
    </source>
</reference>
<reference evidence="5" key="6">
    <citation type="submission" date="2020-05" db="EMBL/GenBank/DDBJ databases">
        <title>Complete genome sequence of Bradyrhizobium diazoefficiens XF5 isolated from soybean nodule.</title>
        <authorList>
            <person name="Noda R."/>
            <person name="Kakizaki K."/>
            <person name="Minamisawa K."/>
        </authorList>
    </citation>
    <scope>NUCLEOTIDE SEQUENCE</scope>
    <source>
        <strain evidence="5">XF5</strain>
    </source>
</reference>
<organism evidence="3">
    <name type="scientific">Bradyrhizobium diazoefficiens</name>
    <dbReference type="NCBI Taxonomy" id="1355477"/>
    <lineage>
        <taxon>Bacteria</taxon>
        <taxon>Pseudomonadati</taxon>
        <taxon>Pseudomonadota</taxon>
        <taxon>Alphaproteobacteria</taxon>
        <taxon>Hyphomicrobiales</taxon>
        <taxon>Nitrobacteraceae</taxon>
        <taxon>Bradyrhizobium</taxon>
    </lineage>
</organism>
<dbReference type="EMBL" id="AP023094">
    <property type="protein sequence ID" value="BCE52363.1"/>
    <property type="molecule type" value="Genomic_DNA"/>
</dbReference>
<reference evidence="4" key="5">
    <citation type="submission" date="2020-05" db="EMBL/GenBank/DDBJ databases">
        <title>Complete genome sequence of Bradyrhizobium diazoefficiens XF4 isolated from soybean nodule.</title>
        <authorList>
            <person name="Noda R."/>
            <person name="Kakizaki K."/>
            <person name="Minamisawa K."/>
        </authorList>
    </citation>
    <scope>NUCLEOTIDE SEQUENCE</scope>
    <source>
        <strain evidence="4">XF4</strain>
    </source>
</reference>